<evidence type="ECO:0000256" key="5">
    <source>
        <dbReference type="ARBA" id="ARBA00023288"/>
    </source>
</evidence>
<keyword evidence="4" id="KW-0564">Palmitate</keyword>
<sequence>MTKKTAKRIAACAMAGVMAAGCLGGAVTVNAKGKVTELNYWTWFPSTDQMAETIEAFEAENPDIKINMTVMESTAYQEKVPLALSTEEDIDIIGVQPSEFATGVQDYLVDLDELMPEAAGEDWLEGYSQSALEKGKKLTDDKLKFITIWNSGSMVGFYNAKLLAELGKEVPATIEEYKEVADALHEKYPDKMAGVFGGMESWICDEMMLTVLSQQSDYYNEWVYEDASLNSPEYIEALNGFKQFFDEGIFTQDVMDLDYASATEAFVNGDALVYFMGSWEAPLLSEKLREQNGVELEDVGVMPLPVVKKGGKAAVRAYLDCGMGIVATSEKQEAAAKFLEFCSVGDGVPLLAKQFAGVPNIADFEMDETMLGTEAEKEGWKLLVDLLQNATADRKNESAFASAVEGPCVQAVINGTMTAEEAAEKMDAEWTSGNY</sequence>
<evidence type="ECO:0000256" key="1">
    <source>
        <dbReference type="ARBA" id="ARBA00022475"/>
    </source>
</evidence>
<dbReference type="Pfam" id="PF01547">
    <property type="entry name" value="SBP_bac_1"/>
    <property type="match status" value="1"/>
</dbReference>
<dbReference type="RefSeq" id="WP_156354880.1">
    <property type="nucleotide sequence ID" value="NZ_CACRST010000024.1"/>
</dbReference>
<keyword evidence="3" id="KW-0472">Membrane</keyword>
<proteinExistence type="predicted"/>
<evidence type="ECO:0000256" key="2">
    <source>
        <dbReference type="ARBA" id="ARBA00022729"/>
    </source>
</evidence>
<reference evidence="7" key="1">
    <citation type="submission" date="2019-11" db="EMBL/GenBank/DDBJ databases">
        <authorList>
            <person name="Feng L."/>
        </authorList>
    </citation>
    <scope>NUCLEOTIDE SEQUENCE</scope>
    <source>
        <strain evidence="7">BgluceraseaLFYP119</strain>
    </source>
</reference>
<dbReference type="SUPFAM" id="SSF53850">
    <property type="entry name" value="Periplasmic binding protein-like II"/>
    <property type="match status" value="1"/>
</dbReference>
<dbReference type="PROSITE" id="PS51257">
    <property type="entry name" value="PROKAR_LIPOPROTEIN"/>
    <property type="match status" value="1"/>
</dbReference>
<gene>
    <name evidence="7" type="ORF">BGLFYP119_02417</name>
</gene>
<keyword evidence="2 6" id="KW-0732">Signal</keyword>
<protein>
    <submittedName>
        <fullName evidence="7">Bacterial extracellular solute-binding protein</fullName>
    </submittedName>
</protein>
<evidence type="ECO:0000256" key="3">
    <source>
        <dbReference type="ARBA" id="ARBA00023136"/>
    </source>
</evidence>
<evidence type="ECO:0000256" key="6">
    <source>
        <dbReference type="SAM" id="SignalP"/>
    </source>
</evidence>
<organism evidence="7">
    <name type="scientific">Blautia glucerasea</name>
    <dbReference type="NCBI Taxonomy" id="536633"/>
    <lineage>
        <taxon>Bacteria</taxon>
        <taxon>Bacillati</taxon>
        <taxon>Bacillota</taxon>
        <taxon>Clostridia</taxon>
        <taxon>Lachnospirales</taxon>
        <taxon>Lachnospiraceae</taxon>
        <taxon>Blautia</taxon>
    </lineage>
</organism>
<dbReference type="PANTHER" id="PTHR43649:SF33">
    <property type="entry name" value="POLYGALACTURONAN_RHAMNOGALACTURONAN-BINDING PROTEIN YTCQ"/>
    <property type="match status" value="1"/>
</dbReference>
<evidence type="ECO:0000313" key="7">
    <source>
        <dbReference type="EMBL" id="VYT24398.1"/>
    </source>
</evidence>
<dbReference type="AlphaFoldDB" id="A0A6N2V2M6"/>
<dbReference type="InterPro" id="IPR006059">
    <property type="entry name" value="SBP"/>
</dbReference>
<feature type="chain" id="PRO_5038626620" evidence="6">
    <location>
        <begin position="20"/>
        <end position="435"/>
    </location>
</feature>
<dbReference type="Gene3D" id="3.40.190.10">
    <property type="entry name" value="Periplasmic binding protein-like II"/>
    <property type="match status" value="1"/>
</dbReference>
<dbReference type="InterPro" id="IPR050490">
    <property type="entry name" value="Bact_solute-bd_prot1"/>
</dbReference>
<evidence type="ECO:0000256" key="4">
    <source>
        <dbReference type="ARBA" id="ARBA00023139"/>
    </source>
</evidence>
<dbReference type="PANTHER" id="PTHR43649">
    <property type="entry name" value="ARABINOSE-BINDING PROTEIN-RELATED"/>
    <property type="match status" value="1"/>
</dbReference>
<keyword evidence="5" id="KW-0449">Lipoprotein</keyword>
<feature type="signal peptide" evidence="6">
    <location>
        <begin position="1"/>
        <end position="19"/>
    </location>
</feature>
<dbReference type="EMBL" id="CACRST010000024">
    <property type="protein sequence ID" value="VYT24398.1"/>
    <property type="molecule type" value="Genomic_DNA"/>
</dbReference>
<keyword evidence="1" id="KW-1003">Cell membrane</keyword>
<name>A0A6N2V2M6_9FIRM</name>
<accession>A0A6N2V2M6</accession>